<protein>
    <submittedName>
        <fullName evidence="1">Uncharacterized protein</fullName>
    </submittedName>
</protein>
<keyword evidence="2" id="KW-1185">Reference proteome</keyword>
<dbReference type="EMBL" id="JWJD01000002">
    <property type="protein sequence ID" value="KIH76925.1"/>
    <property type="molecule type" value="Genomic_DNA"/>
</dbReference>
<proteinExistence type="predicted"/>
<evidence type="ECO:0000313" key="1">
    <source>
        <dbReference type="EMBL" id="KIH76925.1"/>
    </source>
</evidence>
<dbReference type="RefSeq" id="WP_040098035.1">
    <property type="nucleotide sequence ID" value="NZ_JWJD01000002.1"/>
</dbReference>
<accession>A0A0C2HPP4</accession>
<dbReference type="AlphaFoldDB" id="A0A0C2HPP4"/>
<dbReference type="Proteomes" id="UP000035068">
    <property type="component" value="Unassembled WGS sequence"/>
</dbReference>
<gene>
    <name evidence="1" type="ORF">GFER_07505</name>
</gene>
<name>A0A0C2HPP4_9BACT</name>
<evidence type="ECO:0000313" key="2">
    <source>
        <dbReference type="Proteomes" id="UP000035068"/>
    </source>
</evidence>
<comment type="caution">
    <text evidence="1">The sequence shown here is derived from an EMBL/GenBank/DDBJ whole genome shotgun (WGS) entry which is preliminary data.</text>
</comment>
<reference evidence="1 2" key="1">
    <citation type="submission" date="2014-12" db="EMBL/GenBank/DDBJ databases">
        <title>Genomes of Geoalkalibacter ferrihydriticus and Geoalkalibacter subterraneus, two haloalkaliphilic metal-reducing members of the Geobacteraceae.</title>
        <authorList>
            <person name="Badalamenti J.P."/>
            <person name="Torres C.I."/>
            <person name="Krajmalnik-Brown R."/>
            <person name="Bond D.R."/>
        </authorList>
    </citation>
    <scope>NUCLEOTIDE SEQUENCE [LARGE SCALE GENOMIC DNA]</scope>
    <source>
        <strain evidence="1 2">DSM 17813</strain>
    </source>
</reference>
<sequence>MKNRILSGIVGFLLTWGIVLGFFAQSAADDFYLHEGADYQSSEAYDGPFVAQTLYWSYSPQGPFRSSYAPQQLSGVVCPAARDSLQLRGYWTGRLNADGSCGPGGDPHFVTVGNFLNFLSGSGGKP</sequence>
<organism evidence="1 2">
    <name type="scientific">Geoalkalibacter ferrihydriticus DSM 17813</name>
    <dbReference type="NCBI Taxonomy" id="1121915"/>
    <lineage>
        <taxon>Bacteria</taxon>
        <taxon>Pseudomonadati</taxon>
        <taxon>Thermodesulfobacteriota</taxon>
        <taxon>Desulfuromonadia</taxon>
        <taxon>Desulfuromonadales</taxon>
        <taxon>Geoalkalibacteraceae</taxon>
        <taxon>Geoalkalibacter</taxon>
    </lineage>
</organism>